<dbReference type="Gene3D" id="2.60.40.10">
    <property type="entry name" value="Immunoglobulins"/>
    <property type="match status" value="1"/>
</dbReference>
<evidence type="ECO:0000256" key="2">
    <source>
        <dbReference type="ARBA" id="ARBA00010344"/>
    </source>
</evidence>
<dbReference type="Proteomes" id="UP000593565">
    <property type="component" value="Unassembled WGS sequence"/>
</dbReference>
<feature type="compositionally biased region" description="Low complexity" evidence="8">
    <location>
        <begin position="638"/>
        <end position="661"/>
    </location>
</feature>
<feature type="compositionally biased region" description="Polar residues" evidence="8">
    <location>
        <begin position="34"/>
        <end position="52"/>
    </location>
</feature>
<comment type="caution">
    <text evidence="10">The sequence shown here is derived from an EMBL/GenBank/DDBJ whole genome shotgun (WGS) entry which is preliminary data.</text>
</comment>
<feature type="compositionally biased region" description="Basic and acidic residues" evidence="8">
    <location>
        <begin position="151"/>
        <end position="161"/>
    </location>
</feature>
<dbReference type="InterPro" id="IPR026085">
    <property type="entry name" value="ATF7-int"/>
</dbReference>
<evidence type="ECO:0000256" key="4">
    <source>
        <dbReference type="ARBA" id="ARBA00023015"/>
    </source>
</evidence>
<feature type="compositionally biased region" description="Basic and acidic residues" evidence="8">
    <location>
        <begin position="112"/>
        <end position="138"/>
    </location>
</feature>
<sequence length="981" mass="102673">MEVAVPEEPQKKIFRARKTMKMSDRQQLEVLHNTLVTANPNSSSSRPQTPLVNGTHGEDGAKGKEKDKETGTKSPASPLSRTSPAPSRSVSISRSPSPAVSENRNPSPSLKKGSEKGKGDEKDRKDKKSEEVKADQIDIAKSARTGSPSVSDKKAEQKKTATDQALNGELPMGTDSTSLDNGSAEDKSSKSISSSSPSGSPAASLECDPEVKEGFLCLSEEDEGQGEQDEAKDRNEEKMDVDPEKEEKKEGEKGCNVADGTGTSTPSGKKRSLSPIEGKDGWKDGEMKEERDGKRARVEGVQLEAQLELKITANAGSRLKLEKVVQQLVEERLRVLQMTVFDCNLQELKDRMEKIDSTTRQQKTVQHTLQSKIARLAKKFGAANQASENSKKAQEAAAAAAIAAKPTPTPTATPTTQRTIRTTLDPKLPNPSAAVSSSTATPTQPKPHSTPGTPTSSALAAPAPILQLITTTTNSTSSSSSSSLSGQAQAGTLLLQSRPNTGGMTTNTATSAGQPMSIQPLLIQLPLAMANGQGGAIAGGVGLIPVSSLATVTSLSKAKTTTATTFILQKTAGSVVTSSSSAPSSLTSSASSAVTQMPPSRPVYQGGTGTANSPNAGISVTTARAPTQCATVVGMASASSSPATTGPAATGSAAAAAGPPSVSEMASKTDNQATHSAPAKSPAQGVILPDVILNHVSLEKEKKLYLDSAGPDGRPRADRFAVLLFKRLIPLDIYQNWAGSVNFNGSRGKNALPNNLRQTLSDAPARPKGSVIDLTEDDDDVQVTGVQKAIAPTIPTNTQRPPGPPASQVSSTSVVGRSVAQHRPSVESPSKSRTSSSSSASLPPLPLAPATPARLPPEAAHTSPPQQPQLKLARVQSQNGIVLSWCVSETERNCAPVDSYHLYAYHQDQQSASAGSSTQSPSHSLWKKIGEVKALPLPMACTLTQFVSGSTYYFAVRAKDVYGRFGPFCEPQCTDVINPQS</sequence>
<reference evidence="10 11" key="1">
    <citation type="submission" date="2020-02" db="EMBL/GenBank/DDBJ databases">
        <title>A chromosome-scale genome assembly of the black bullhead catfish (Ameiurus melas).</title>
        <authorList>
            <person name="Wen M."/>
            <person name="Zham M."/>
            <person name="Cabau C."/>
            <person name="Klopp C."/>
            <person name="Donnadieu C."/>
            <person name="Roques C."/>
            <person name="Bouchez O."/>
            <person name="Lampietro C."/>
            <person name="Jouanno E."/>
            <person name="Herpin A."/>
            <person name="Louis A."/>
            <person name="Berthelot C."/>
            <person name="Parey E."/>
            <person name="Roest-Crollius H."/>
            <person name="Braasch I."/>
            <person name="Postlethwait J."/>
            <person name="Robinson-Rechavi M."/>
            <person name="Echchiki A."/>
            <person name="Begum T."/>
            <person name="Montfort J."/>
            <person name="Schartl M."/>
            <person name="Bobe J."/>
            <person name="Guiguen Y."/>
        </authorList>
    </citation>
    <scope>NUCLEOTIDE SEQUENCE [LARGE SCALE GENOMIC DNA]</scope>
    <source>
        <strain evidence="10">M_S1</strain>
        <tissue evidence="10">Blood</tissue>
    </source>
</reference>
<dbReference type="GO" id="GO:0005634">
    <property type="term" value="C:nucleus"/>
    <property type="evidence" value="ECO:0007669"/>
    <property type="project" value="UniProtKB-SubCell"/>
</dbReference>
<feature type="compositionally biased region" description="Polar residues" evidence="8">
    <location>
        <begin position="746"/>
        <end position="761"/>
    </location>
</feature>
<feature type="region of interest" description="Disordered" evidence="8">
    <location>
        <begin position="399"/>
        <end position="458"/>
    </location>
</feature>
<evidence type="ECO:0000259" key="9">
    <source>
        <dbReference type="PROSITE" id="PS50853"/>
    </source>
</evidence>
<dbReference type="Pfam" id="PF16788">
    <property type="entry name" value="ATF7IP_BD"/>
    <property type="match status" value="1"/>
</dbReference>
<dbReference type="SUPFAM" id="SSF49265">
    <property type="entry name" value="Fibronectin type III"/>
    <property type="match status" value="1"/>
</dbReference>
<evidence type="ECO:0000256" key="5">
    <source>
        <dbReference type="ARBA" id="ARBA00023159"/>
    </source>
</evidence>
<feature type="region of interest" description="Disordered" evidence="8">
    <location>
        <begin position="1"/>
        <end position="295"/>
    </location>
</feature>
<feature type="compositionally biased region" description="Polar residues" evidence="8">
    <location>
        <begin position="664"/>
        <end position="675"/>
    </location>
</feature>
<keyword evidence="5" id="KW-0010">Activator</keyword>
<dbReference type="InterPro" id="IPR003961">
    <property type="entry name" value="FN3_dom"/>
</dbReference>
<feature type="compositionally biased region" description="Low complexity" evidence="8">
    <location>
        <begin position="399"/>
        <end position="423"/>
    </location>
</feature>
<keyword evidence="4" id="KW-0805">Transcription regulation</keyword>
<feature type="compositionally biased region" description="Acidic residues" evidence="8">
    <location>
        <begin position="219"/>
        <end position="228"/>
    </location>
</feature>
<feature type="compositionally biased region" description="Low complexity" evidence="8">
    <location>
        <begin position="83"/>
        <end position="101"/>
    </location>
</feature>
<feature type="domain" description="Fibronectin type-III" evidence="9">
    <location>
        <begin position="864"/>
        <end position="980"/>
    </location>
</feature>
<dbReference type="InterPro" id="IPR056565">
    <property type="entry name" value="Fn3_ATF7IP"/>
</dbReference>
<feature type="region of interest" description="Disordered" evidence="8">
    <location>
        <begin position="638"/>
        <end position="682"/>
    </location>
</feature>
<feature type="compositionally biased region" description="Low complexity" evidence="8">
    <location>
        <begin position="190"/>
        <end position="204"/>
    </location>
</feature>
<dbReference type="GO" id="GO:0006355">
    <property type="term" value="P:regulation of DNA-templated transcription"/>
    <property type="evidence" value="ECO:0007669"/>
    <property type="project" value="TreeGrafter"/>
</dbReference>
<keyword evidence="3" id="KW-0678">Repressor</keyword>
<dbReference type="InterPro" id="IPR013783">
    <property type="entry name" value="Ig-like_fold"/>
</dbReference>
<dbReference type="PANTHER" id="PTHR23210">
    <property type="entry name" value="ACTIVATING TRANSCRIPTION FACTOR 7 INTERACTING PROTEIN"/>
    <property type="match status" value="1"/>
</dbReference>
<evidence type="ECO:0000313" key="11">
    <source>
        <dbReference type="Proteomes" id="UP000593565"/>
    </source>
</evidence>
<feature type="region of interest" description="Disordered" evidence="8">
    <location>
        <begin position="577"/>
        <end position="617"/>
    </location>
</feature>
<keyword evidence="7" id="KW-0539">Nucleus</keyword>
<feature type="compositionally biased region" description="Basic and acidic residues" evidence="8">
    <location>
        <begin position="56"/>
        <end position="71"/>
    </location>
</feature>
<dbReference type="InterPro" id="IPR031870">
    <property type="entry name" value="ATF7IP_BD"/>
</dbReference>
<dbReference type="PANTHER" id="PTHR23210:SF26">
    <property type="entry name" value="ACTIVATING TRANSCRIPTION FACTOR 7-INTERACTING PROTEIN 1"/>
    <property type="match status" value="1"/>
</dbReference>
<organism evidence="10 11">
    <name type="scientific">Ameiurus melas</name>
    <name type="common">Black bullhead</name>
    <name type="synonym">Silurus melas</name>
    <dbReference type="NCBI Taxonomy" id="219545"/>
    <lineage>
        <taxon>Eukaryota</taxon>
        <taxon>Metazoa</taxon>
        <taxon>Chordata</taxon>
        <taxon>Craniata</taxon>
        <taxon>Vertebrata</taxon>
        <taxon>Euteleostomi</taxon>
        <taxon>Actinopterygii</taxon>
        <taxon>Neopterygii</taxon>
        <taxon>Teleostei</taxon>
        <taxon>Ostariophysi</taxon>
        <taxon>Siluriformes</taxon>
        <taxon>Ictaluridae</taxon>
        <taxon>Ameiurus</taxon>
    </lineage>
</organism>
<name>A0A7J5ZX65_AMEME</name>
<feature type="compositionally biased region" description="Basic and acidic residues" evidence="8">
    <location>
        <begin position="277"/>
        <end position="295"/>
    </location>
</feature>
<feature type="compositionally biased region" description="Low complexity" evidence="8">
    <location>
        <begin position="850"/>
        <end position="860"/>
    </location>
</feature>
<comment type="similarity">
    <text evidence="2">Belongs to the MCAF family.</text>
</comment>
<proteinExistence type="inferred from homology"/>
<gene>
    <name evidence="10" type="ORF">AMELA_G00231940</name>
</gene>
<evidence type="ECO:0000256" key="7">
    <source>
        <dbReference type="ARBA" id="ARBA00023242"/>
    </source>
</evidence>
<protein>
    <recommendedName>
        <fullName evidence="9">Fibronectin type-III domain-containing protein</fullName>
    </recommendedName>
</protein>
<evidence type="ECO:0000256" key="3">
    <source>
        <dbReference type="ARBA" id="ARBA00022491"/>
    </source>
</evidence>
<feature type="compositionally biased region" description="Low complexity" evidence="8">
    <location>
        <begin position="577"/>
        <end position="595"/>
    </location>
</feature>
<dbReference type="GO" id="GO:0003712">
    <property type="term" value="F:transcription coregulator activity"/>
    <property type="evidence" value="ECO:0007669"/>
    <property type="project" value="TreeGrafter"/>
</dbReference>
<accession>A0A7J5ZX65</accession>
<feature type="compositionally biased region" description="Low complexity" evidence="8">
    <location>
        <begin position="826"/>
        <end position="842"/>
    </location>
</feature>
<dbReference type="Pfam" id="PF16794">
    <property type="entry name" value="fn3_4"/>
    <property type="match status" value="1"/>
</dbReference>
<dbReference type="AlphaFoldDB" id="A0A7J5ZX65"/>
<evidence type="ECO:0000256" key="6">
    <source>
        <dbReference type="ARBA" id="ARBA00023163"/>
    </source>
</evidence>
<feature type="region of interest" description="Disordered" evidence="8">
    <location>
        <begin position="746"/>
        <end position="873"/>
    </location>
</feature>
<comment type="subcellular location">
    <subcellularLocation>
        <location evidence="1">Nucleus</location>
    </subcellularLocation>
</comment>
<evidence type="ECO:0000256" key="8">
    <source>
        <dbReference type="SAM" id="MobiDB-lite"/>
    </source>
</evidence>
<dbReference type="PROSITE" id="PS50853">
    <property type="entry name" value="FN3"/>
    <property type="match status" value="1"/>
</dbReference>
<evidence type="ECO:0000313" key="10">
    <source>
        <dbReference type="EMBL" id="KAF4075204.1"/>
    </source>
</evidence>
<keyword evidence="6" id="KW-0804">Transcription</keyword>
<feature type="compositionally biased region" description="Basic and acidic residues" evidence="8">
    <location>
        <begin position="229"/>
        <end position="253"/>
    </location>
</feature>
<feature type="compositionally biased region" description="Low complexity" evidence="8">
    <location>
        <begin position="430"/>
        <end position="458"/>
    </location>
</feature>
<keyword evidence="11" id="KW-1185">Reference proteome</keyword>
<dbReference type="EMBL" id="JAAGNN010000021">
    <property type="protein sequence ID" value="KAF4075204.1"/>
    <property type="molecule type" value="Genomic_DNA"/>
</dbReference>
<dbReference type="InterPro" id="IPR036116">
    <property type="entry name" value="FN3_sf"/>
</dbReference>
<dbReference type="GO" id="GO:0005667">
    <property type="term" value="C:transcription regulator complex"/>
    <property type="evidence" value="ECO:0007669"/>
    <property type="project" value="TreeGrafter"/>
</dbReference>
<evidence type="ECO:0000256" key="1">
    <source>
        <dbReference type="ARBA" id="ARBA00004123"/>
    </source>
</evidence>